<feature type="region of interest" description="Disordered" evidence="1">
    <location>
        <begin position="1"/>
        <end position="24"/>
    </location>
</feature>
<reference evidence="2 3" key="1">
    <citation type="submission" date="2021-04" db="EMBL/GenBank/DDBJ databases">
        <title>Chitinophaga sp. nov., isolated from the rhizosphere soil.</title>
        <authorList>
            <person name="He S."/>
        </authorList>
    </citation>
    <scope>NUCLEOTIDE SEQUENCE [LARGE SCALE GENOMIC DNA]</scope>
    <source>
        <strain evidence="2 3">2R12</strain>
    </source>
</reference>
<accession>A0ABS5IXB8</accession>
<name>A0ABS5IXB8_9BACT</name>
<dbReference type="InterPro" id="IPR018721">
    <property type="entry name" value="DUF2252"/>
</dbReference>
<gene>
    <name evidence="2" type="ORF">KE626_09730</name>
</gene>
<dbReference type="RefSeq" id="WP_211972695.1">
    <property type="nucleotide sequence ID" value="NZ_CBFHAM010000001.1"/>
</dbReference>
<protein>
    <submittedName>
        <fullName evidence="2">DUF2252 domain-containing protein</fullName>
    </submittedName>
</protein>
<dbReference type="PANTHER" id="PTHR39441:SF1">
    <property type="entry name" value="DUF2252 DOMAIN-CONTAINING PROTEIN"/>
    <property type="match status" value="1"/>
</dbReference>
<feature type="compositionally biased region" description="Basic and acidic residues" evidence="1">
    <location>
        <begin position="8"/>
        <end position="17"/>
    </location>
</feature>
<evidence type="ECO:0000313" key="3">
    <source>
        <dbReference type="Proteomes" id="UP000676386"/>
    </source>
</evidence>
<proteinExistence type="predicted"/>
<evidence type="ECO:0000313" key="2">
    <source>
        <dbReference type="EMBL" id="MBS0027586.1"/>
    </source>
</evidence>
<evidence type="ECO:0000256" key="1">
    <source>
        <dbReference type="SAM" id="MobiDB-lite"/>
    </source>
</evidence>
<keyword evidence="3" id="KW-1185">Reference proteome</keyword>
<dbReference type="EMBL" id="JAGTXB010000004">
    <property type="protein sequence ID" value="MBS0027586.1"/>
    <property type="molecule type" value="Genomic_DNA"/>
</dbReference>
<dbReference type="PANTHER" id="PTHR39441">
    <property type="entry name" value="DUF2252 DOMAIN-CONTAINING PROTEIN"/>
    <property type="match status" value="1"/>
</dbReference>
<dbReference type="Pfam" id="PF10009">
    <property type="entry name" value="DUF2252"/>
    <property type="match status" value="1"/>
</dbReference>
<dbReference type="Proteomes" id="UP000676386">
    <property type="component" value="Unassembled WGS sequence"/>
</dbReference>
<comment type="caution">
    <text evidence="2">The sequence shown here is derived from an EMBL/GenBank/DDBJ whole genome shotgun (WGS) entry which is preliminary data.</text>
</comment>
<sequence>MTTASDNPGKKIRDKVPRTSQGNFKLSSKRPTILQTISAANHDRVKDLIPIRMSRMSVSPFAFYRGTADIMAHDLSFLPHTQLQVQAMGDCHLMNFGGFATPERNLIFDANDFDETLPAPWEWDIKRLATSFVLAARNNHMRETDAQQMAVDMAVAYRNGIAEYSQMNTLELWYMKFEIQDLLNKAHNEKIKTMLKDAMDKAEKTTPQKELYKITQSVIGNFEIQDQHPLIYHPIDLVKQKDMVQSFLNFYSNTLQDDRRFLLSGYHVADVALKVVGVGSVGTRCLVALLMNKKDEPLFLQVKEARTSVLEAYTGKSKYTHNGERIVQGQRLVQAASDIFLGWSTGPENRQYYLRQLRDRKIAPDVEHFDKDVLAAYAGLCGRVLARAHVKTGPGDVISSYLGKADIMDEAIGKFAVAYADQTEKDYEGFLKAIKAGKFQVENG</sequence>
<organism evidence="2 3">
    <name type="scientific">Chitinophaga hostae</name>
    <dbReference type="NCBI Taxonomy" id="2831022"/>
    <lineage>
        <taxon>Bacteria</taxon>
        <taxon>Pseudomonadati</taxon>
        <taxon>Bacteroidota</taxon>
        <taxon>Chitinophagia</taxon>
        <taxon>Chitinophagales</taxon>
        <taxon>Chitinophagaceae</taxon>
        <taxon>Chitinophaga</taxon>
    </lineage>
</organism>